<dbReference type="InterPro" id="IPR004408">
    <property type="entry name" value="Biotin_CoA_COase_ligase"/>
</dbReference>
<dbReference type="SUPFAM" id="SSF55681">
    <property type="entry name" value="Class II aaRS and biotin synthetases"/>
    <property type="match status" value="1"/>
</dbReference>
<dbReference type="InterPro" id="IPR004143">
    <property type="entry name" value="BPL_LPL_catalytic"/>
</dbReference>
<evidence type="ECO:0000313" key="7">
    <source>
        <dbReference type="Proteomes" id="UP000199328"/>
    </source>
</evidence>
<dbReference type="EC" id="6.3.4.15" evidence="3"/>
<proteinExistence type="predicted"/>
<dbReference type="STRING" id="990712.SAMN05216257_10691"/>
<dbReference type="GO" id="GO:0005737">
    <property type="term" value="C:cytoplasm"/>
    <property type="evidence" value="ECO:0007669"/>
    <property type="project" value="TreeGrafter"/>
</dbReference>
<dbReference type="EMBL" id="FNFV01000006">
    <property type="protein sequence ID" value="SDK95486.1"/>
    <property type="molecule type" value="Genomic_DNA"/>
</dbReference>
<keyword evidence="2" id="KW-0092">Biotin</keyword>
<dbReference type="InterPro" id="IPR045864">
    <property type="entry name" value="aa-tRNA-synth_II/BPL/LPL"/>
</dbReference>
<dbReference type="PANTHER" id="PTHR12835">
    <property type="entry name" value="BIOTIN PROTEIN LIGASE"/>
    <property type="match status" value="1"/>
</dbReference>
<evidence type="ECO:0000313" key="6">
    <source>
        <dbReference type="EMBL" id="SDK95486.1"/>
    </source>
</evidence>
<evidence type="ECO:0000256" key="4">
    <source>
        <dbReference type="ARBA" id="ARBA00047846"/>
    </source>
</evidence>
<dbReference type="InterPro" id="IPR003142">
    <property type="entry name" value="BPL_C"/>
</dbReference>
<keyword evidence="1 6" id="KW-0436">Ligase</keyword>
<gene>
    <name evidence="6" type="ORF">SAMN05216257_10691</name>
</gene>
<evidence type="ECO:0000256" key="3">
    <source>
        <dbReference type="ARBA" id="ARBA00024227"/>
    </source>
</evidence>
<comment type="catalytic activity">
    <reaction evidence="4">
        <text>biotin + L-lysyl-[protein] + ATP = N(6)-biotinyl-L-lysyl-[protein] + AMP + diphosphate + H(+)</text>
        <dbReference type="Rhea" id="RHEA:11756"/>
        <dbReference type="Rhea" id="RHEA-COMP:9752"/>
        <dbReference type="Rhea" id="RHEA-COMP:10505"/>
        <dbReference type="ChEBI" id="CHEBI:15378"/>
        <dbReference type="ChEBI" id="CHEBI:29969"/>
        <dbReference type="ChEBI" id="CHEBI:30616"/>
        <dbReference type="ChEBI" id="CHEBI:33019"/>
        <dbReference type="ChEBI" id="CHEBI:57586"/>
        <dbReference type="ChEBI" id="CHEBI:83144"/>
        <dbReference type="ChEBI" id="CHEBI:456215"/>
        <dbReference type="EC" id="6.3.4.15"/>
    </reaction>
</comment>
<dbReference type="OrthoDB" id="9807064at2"/>
<evidence type="ECO:0000259" key="5">
    <source>
        <dbReference type="PROSITE" id="PS51733"/>
    </source>
</evidence>
<dbReference type="RefSeq" id="WP_092500980.1">
    <property type="nucleotide sequence ID" value="NZ_FNFV01000006.1"/>
</dbReference>
<dbReference type="Proteomes" id="UP000199328">
    <property type="component" value="Unassembled WGS sequence"/>
</dbReference>
<dbReference type="Gene3D" id="3.30.930.10">
    <property type="entry name" value="Bira Bifunctional Protein, Domain 2"/>
    <property type="match status" value="1"/>
</dbReference>
<keyword evidence="7" id="KW-1185">Reference proteome</keyword>
<dbReference type="NCBIfam" id="TIGR00121">
    <property type="entry name" value="birA_ligase"/>
    <property type="match status" value="1"/>
</dbReference>
<protein>
    <recommendedName>
        <fullName evidence="3">biotin--[biotin carboxyl-carrier protein] ligase</fullName>
        <ecNumber evidence="3">6.3.4.15</ecNumber>
    </recommendedName>
</protein>
<name>A0A1G9G4E3_9RHOB</name>
<dbReference type="Pfam" id="PF02237">
    <property type="entry name" value="BPL_C"/>
    <property type="match status" value="1"/>
</dbReference>
<dbReference type="CDD" id="cd16442">
    <property type="entry name" value="BPL"/>
    <property type="match status" value="1"/>
</dbReference>
<dbReference type="GO" id="GO:0004077">
    <property type="term" value="F:biotin--[biotin carboxyl-carrier protein] ligase activity"/>
    <property type="evidence" value="ECO:0007669"/>
    <property type="project" value="UniProtKB-EC"/>
</dbReference>
<feature type="domain" description="BPL/LPL catalytic" evidence="5">
    <location>
        <begin position="11"/>
        <end position="196"/>
    </location>
</feature>
<organism evidence="6 7">
    <name type="scientific">Meinhardsimonia xiamenensis</name>
    <dbReference type="NCBI Taxonomy" id="990712"/>
    <lineage>
        <taxon>Bacteria</taxon>
        <taxon>Pseudomonadati</taxon>
        <taxon>Pseudomonadota</taxon>
        <taxon>Alphaproteobacteria</taxon>
        <taxon>Rhodobacterales</taxon>
        <taxon>Paracoccaceae</taxon>
        <taxon>Meinhardsimonia</taxon>
    </lineage>
</organism>
<dbReference type="PANTHER" id="PTHR12835:SF5">
    <property type="entry name" value="BIOTIN--PROTEIN LIGASE"/>
    <property type="match status" value="1"/>
</dbReference>
<evidence type="ECO:0000256" key="1">
    <source>
        <dbReference type="ARBA" id="ARBA00022598"/>
    </source>
</evidence>
<dbReference type="Pfam" id="PF03099">
    <property type="entry name" value="BPL_LplA_LipB"/>
    <property type="match status" value="1"/>
</dbReference>
<sequence length="258" mass="27363">MTEAARLPVPPPWPHGVDKVVLPEVDSTMSEAARRAAVLDGPAWILAHRQTAARGRRGREWVEPAGNFAATWVGRPRIAATRAALLGFAAALALWEVCALLTRAPERLALKWPNDLLLDGAKLSGILLEAQSAGEQPEFLAVGIGVNLAAAPPVQALEEGALPAIALEPATGVRVTPEALLDHLAPAFAGWSARLEAEGFLPLREAWLARAAGVGQPAVARMPREELRGTIETLDEEGRLILATPKGRRAIAAADILF</sequence>
<dbReference type="AlphaFoldDB" id="A0A1G9G4E3"/>
<reference evidence="7" key="1">
    <citation type="submission" date="2016-10" db="EMBL/GenBank/DDBJ databases">
        <authorList>
            <person name="Varghese N."/>
            <person name="Submissions S."/>
        </authorList>
    </citation>
    <scope>NUCLEOTIDE SEQUENCE [LARGE SCALE GENOMIC DNA]</scope>
    <source>
        <strain evidence="7">CGMCC 1.10789</strain>
    </source>
</reference>
<accession>A0A1G9G4E3</accession>
<evidence type="ECO:0000256" key="2">
    <source>
        <dbReference type="ARBA" id="ARBA00023267"/>
    </source>
</evidence>
<dbReference type="PROSITE" id="PS51733">
    <property type="entry name" value="BPL_LPL_CATALYTIC"/>
    <property type="match status" value="1"/>
</dbReference>
<dbReference type="Gene3D" id="2.30.30.100">
    <property type="match status" value="1"/>
</dbReference>